<dbReference type="EMBL" id="JAUEPH010000002">
    <property type="protein sequence ID" value="MDN3203318.1"/>
    <property type="molecule type" value="Genomic_DNA"/>
</dbReference>
<dbReference type="Gene3D" id="2.160.20.120">
    <property type="match status" value="1"/>
</dbReference>
<name>A0ABT7Y9Y4_9BACT</name>
<evidence type="ECO:0000313" key="4">
    <source>
        <dbReference type="Proteomes" id="UP001171916"/>
    </source>
</evidence>
<feature type="domain" description="Putative auto-transporter adhesin head GIN" evidence="2">
    <location>
        <begin position="33"/>
        <end position="214"/>
    </location>
</feature>
<dbReference type="InterPro" id="IPR021255">
    <property type="entry name" value="DUF2807"/>
</dbReference>
<evidence type="ECO:0000313" key="3">
    <source>
        <dbReference type="EMBL" id="MDN3203318.1"/>
    </source>
</evidence>
<evidence type="ECO:0000259" key="2">
    <source>
        <dbReference type="Pfam" id="PF10988"/>
    </source>
</evidence>
<dbReference type="Proteomes" id="UP001171916">
    <property type="component" value="Unassembled WGS sequence"/>
</dbReference>
<reference evidence="3" key="1">
    <citation type="submission" date="2023-06" db="EMBL/GenBank/DDBJ databases">
        <title>Robiginitalea aurantiacus sp. nov. and Algoriphagus sediminis sp. nov., isolated from coastal sediment.</title>
        <authorList>
            <person name="Zhou Z.Y."/>
            <person name="An J."/>
            <person name="Jia Y.W."/>
            <person name="Du Z.J."/>
        </authorList>
    </citation>
    <scope>NUCLEOTIDE SEQUENCE</scope>
    <source>
        <strain evidence="3">C2-7</strain>
    </source>
</reference>
<keyword evidence="1" id="KW-0732">Signal</keyword>
<accession>A0ABT7Y9Y4</accession>
<comment type="caution">
    <text evidence="3">The sequence shown here is derived from an EMBL/GenBank/DDBJ whole genome shotgun (WGS) entry which is preliminary data.</text>
</comment>
<sequence>MKTKLSTAFIILLFLLGVTAQAQNSETRTPGSFTKIESGGNWDVYVTIGNKDEVRLESRGFDLDKVITEVNGDKLKIKLENGRHRNVNITAYVTVRELEAIGGSGSGSIFVESDVQSRSFSIGQSGSGSIELQNLETDKLNVGISGSGLVSIEGGRAGNVDIGQSGSADFKAIDLIAESVKVGKSGSGDVHIGVENDLIVASSGSGDIYVNGNPKNQKISSSGSSQIIIKN</sequence>
<organism evidence="3 4">
    <name type="scientific">Algoriphagus sediminis</name>
    <dbReference type="NCBI Taxonomy" id="3057113"/>
    <lineage>
        <taxon>Bacteria</taxon>
        <taxon>Pseudomonadati</taxon>
        <taxon>Bacteroidota</taxon>
        <taxon>Cytophagia</taxon>
        <taxon>Cytophagales</taxon>
        <taxon>Cyclobacteriaceae</taxon>
        <taxon>Algoriphagus</taxon>
    </lineage>
</organism>
<dbReference type="RefSeq" id="WP_289998882.1">
    <property type="nucleotide sequence ID" value="NZ_JAUEPH010000002.1"/>
</dbReference>
<keyword evidence="4" id="KW-1185">Reference proteome</keyword>
<gene>
    <name evidence="3" type="ORF">QVH07_04130</name>
</gene>
<evidence type="ECO:0000256" key="1">
    <source>
        <dbReference type="SAM" id="SignalP"/>
    </source>
</evidence>
<protein>
    <submittedName>
        <fullName evidence="3">Head GIN domain-containing protein</fullName>
    </submittedName>
</protein>
<feature type="chain" id="PRO_5046234088" evidence="1">
    <location>
        <begin position="23"/>
        <end position="231"/>
    </location>
</feature>
<proteinExistence type="predicted"/>
<feature type="signal peptide" evidence="1">
    <location>
        <begin position="1"/>
        <end position="22"/>
    </location>
</feature>
<dbReference type="Pfam" id="PF10988">
    <property type="entry name" value="DUF2807"/>
    <property type="match status" value="1"/>
</dbReference>